<proteinExistence type="predicted"/>
<keyword evidence="4" id="KW-1185">Reference proteome</keyword>
<evidence type="ECO:0000256" key="2">
    <source>
        <dbReference type="SAM" id="SignalP"/>
    </source>
</evidence>
<sequence>MKLLGFLLSFLGARPILGVLTNHTIDDAGPLVRYIPADAGLCIGCVPSGQYNPAFLNNGTVTNYVDEDNDKRAIEFDFKGSALYVYFAIPNKPTPVLQQCGFALDGVKADPSLLQNFPALKDQYNILAYGNPSIQDGPHTFQIQLSNNTEVNFDYAVFTSDDAEPISSASATSSGSSTITLSTSQSQSLAHSASTSTSIAAATKNKPIGAIVGGTVAGAVMILAVILGLILWRHGRRRNEPRSLNMVEASYQPPVMSAANQPAPEAPDVGVAVPGVVQLADEMRMLREKVQRLGEGSSAGSETASISPAFSSMKRQQMAVVGDLADGDQGEALVHTDSGLRGRIVQELPPTYVPE</sequence>
<gene>
    <name evidence="3" type="ORF">B0H15DRAFT_972491</name>
</gene>
<protein>
    <submittedName>
        <fullName evidence="3">Uncharacterized protein</fullName>
    </submittedName>
</protein>
<evidence type="ECO:0000256" key="1">
    <source>
        <dbReference type="SAM" id="Phobius"/>
    </source>
</evidence>
<reference evidence="3" key="1">
    <citation type="submission" date="2023-03" db="EMBL/GenBank/DDBJ databases">
        <title>Massive genome expansion in bonnet fungi (Mycena s.s.) driven by repeated elements and novel gene families across ecological guilds.</title>
        <authorList>
            <consortium name="Lawrence Berkeley National Laboratory"/>
            <person name="Harder C.B."/>
            <person name="Miyauchi S."/>
            <person name="Viragh M."/>
            <person name="Kuo A."/>
            <person name="Thoen E."/>
            <person name="Andreopoulos B."/>
            <person name="Lu D."/>
            <person name="Skrede I."/>
            <person name="Drula E."/>
            <person name="Henrissat B."/>
            <person name="Morin E."/>
            <person name="Kohler A."/>
            <person name="Barry K."/>
            <person name="LaButti K."/>
            <person name="Morin E."/>
            <person name="Salamov A."/>
            <person name="Lipzen A."/>
            <person name="Mereny Z."/>
            <person name="Hegedus B."/>
            <person name="Baldrian P."/>
            <person name="Stursova M."/>
            <person name="Weitz H."/>
            <person name="Taylor A."/>
            <person name="Grigoriev I.V."/>
            <person name="Nagy L.G."/>
            <person name="Martin F."/>
            <person name="Kauserud H."/>
        </authorList>
    </citation>
    <scope>NUCLEOTIDE SEQUENCE</scope>
    <source>
        <strain evidence="3">CBHHK173m</strain>
    </source>
</reference>
<keyword evidence="1" id="KW-1133">Transmembrane helix</keyword>
<accession>A0AAD6U6K3</accession>
<keyword evidence="1" id="KW-0812">Transmembrane</keyword>
<name>A0AAD6U6K3_9AGAR</name>
<organism evidence="3 4">
    <name type="scientific">Mycena belliarum</name>
    <dbReference type="NCBI Taxonomy" id="1033014"/>
    <lineage>
        <taxon>Eukaryota</taxon>
        <taxon>Fungi</taxon>
        <taxon>Dikarya</taxon>
        <taxon>Basidiomycota</taxon>
        <taxon>Agaricomycotina</taxon>
        <taxon>Agaricomycetes</taxon>
        <taxon>Agaricomycetidae</taxon>
        <taxon>Agaricales</taxon>
        <taxon>Marasmiineae</taxon>
        <taxon>Mycenaceae</taxon>
        <taxon>Mycena</taxon>
    </lineage>
</organism>
<dbReference type="Proteomes" id="UP001222325">
    <property type="component" value="Unassembled WGS sequence"/>
</dbReference>
<evidence type="ECO:0000313" key="3">
    <source>
        <dbReference type="EMBL" id="KAJ7092871.1"/>
    </source>
</evidence>
<dbReference type="AlphaFoldDB" id="A0AAD6U6K3"/>
<feature type="transmembrane region" description="Helical" evidence="1">
    <location>
        <begin position="208"/>
        <end position="232"/>
    </location>
</feature>
<keyword evidence="2" id="KW-0732">Signal</keyword>
<feature type="chain" id="PRO_5042030936" evidence="2">
    <location>
        <begin position="19"/>
        <end position="355"/>
    </location>
</feature>
<dbReference type="EMBL" id="JARJCN010000017">
    <property type="protein sequence ID" value="KAJ7092871.1"/>
    <property type="molecule type" value="Genomic_DNA"/>
</dbReference>
<comment type="caution">
    <text evidence="3">The sequence shown here is derived from an EMBL/GenBank/DDBJ whole genome shotgun (WGS) entry which is preliminary data.</text>
</comment>
<evidence type="ECO:0000313" key="4">
    <source>
        <dbReference type="Proteomes" id="UP001222325"/>
    </source>
</evidence>
<keyword evidence="1" id="KW-0472">Membrane</keyword>
<feature type="signal peptide" evidence="2">
    <location>
        <begin position="1"/>
        <end position="18"/>
    </location>
</feature>